<reference evidence="1 2" key="1">
    <citation type="journal article" date="2022" name="DNA Res.">
        <title>Chromosomal-level genome assembly of the orchid tree Bauhinia variegata (Leguminosae; Cercidoideae) supports the allotetraploid origin hypothesis of Bauhinia.</title>
        <authorList>
            <person name="Zhong Y."/>
            <person name="Chen Y."/>
            <person name="Zheng D."/>
            <person name="Pang J."/>
            <person name="Liu Y."/>
            <person name="Luo S."/>
            <person name="Meng S."/>
            <person name="Qian L."/>
            <person name="Wei D."/>
            <person name="Dai S."/>
            <person name="Zhou R."/>
        </authorList>
    </citation>
    <scope>NUCLEOTIDE SEQUENCE [LARGE SCALE GENOMIC DNA]</scope>
    <source>
        <strain evidence="1">BV-YZ2020</strain>
    </source>
</reference>
<name>A0ACB9PLD2_BAUVA</name>
<organism evidence="1 2">
    <name type="scientific">Bauhinia variegata</name>
    <name type="common">Purple orchid tree</name>
    <name type="synonym">Phanera variegata</name>
    <dbReference type="NCBI Taxonomy" id="167791"/>
    <lineage>
        <taxon>Eukaryota</taxon>
        <taxon>Viridiplantae</taxon>
        <taxon>Streptophyta</taxon>
        <taxon>Embryophyta</taxon>
        <taxon>Tracheophyta</taxon>
        <taxon>Spermatophyta</taxon>
        <taxon>Magnoliopsida</taxon>
        <taxon>eudicotyledons</taxon>
        <taxon>Gunneridae</taxon>
        <taxon>Pentapetalae</taxon>
        <taxon>rosids</taxon>
        <taxon>fabids</taxon>
        <taxon>Fabales</taxon>
        <taxon>Fabaceae</taxon>
        <taxon>Cercidoideae</taxon>
        <taxon>Cercideae</taxon>
        <taxon>Bauhiniinae</taxon>
        <taxon>Bauhinia</taxon>
    </lineage>
</organism>
<dbReference type="Proteomes" id="UP000828941">
    <property type="component" value="Chromosome 4"/>
</dbReference>
<evidence type="ECO:0000313" key="1">
    <source>
        <dbReference type="EMBL" id="KAI4348286.1"/>
    </source>
</evidence>
<evidence type="ECO:0000313" key="2">
    <source>
        <dbReference type="Proteomes" id="UP000828941"/>
    </source>
</evidence>
<protein>
    <submittedName>
        <fullName evidence="1">Uncharacterized protein</fullName>
    </submittedName>
</protein>
<dbReference type="EMBL" id="CM039429">
    <property type="protein sequence ID" value="KAI4348286.1"/>
    <property type="molecule type" value="Genomic_DNA"/>
</dbReference>
<sequence>MADYHFVYKDVEGASTQSIDIQRKLGNLLPSSQHLSHLRQMRTLFPKISRGLTRRLKKSLRSLKMIWMMIVSLRSTGVALVFCQSDPVLKDGQSKNEQSREAVIEVRSRFLEKVVTEHEDNDDGSSSD</sequence>
<proteinExistence type="predicted"/>
<gene>
    <name evidence="1" type="ORF">L6164_009022</name>
</gene>
<comment type="caution">
    <text evidence="1">The sequence shown here is derived from an EMBL/GenBank/DDBJ whole genome shotgun (WGS) entry which is preliminary data.</text>
</comment>
<keyword evidence="2" id="KW-1185">Reference proteome</keyword>
<accession>A0ACB9PLD2</accession>